<feature type="compositionally biased region" description="Basic and acidic residues" evidence="5">
    <location>
        <begin position="1"/>
        <end position="11"/>
    </location>
</feature>
<dbReference type="SUPFAM" id="SSF57850">
    <property type="entry name" value="RING/U-box"/>
    <property type="match status" value="1"/>
</dbReference>
<dbReference type="PANTHER" id="PTHR45931">
    <property type="entry name" value="SI:CH211-59O9.10"/>
    <property type="match status" value="1"/>
</dbReference>
<evidence type="ECO:0000259" key="7">
    <source>
        <dbReference type="PROSITE" id="PS50089"/>
    </source>
</evidence>
<organism evidence="8 9">
    <name type="scientific">Astyanax mexicanus</name>
    <name type="common">Blind cave fish</name>
    <name type="synonym">Astyanax fasciatus mexicanus</name>
    <dbReference type="NCBI Taxonomy" id="7994"/>
    <lineage>
        <taxon>Eukaryota</taxon>
        <taxon>Metazoa</taxon>
        <taxon>Chordata</taxon>
        <taxon>Craniata</taxon>
        <taxon>Vertebrata</taxon>
        <taxon>Euteleostomi</taxon>
        <taxon>Actinopterygii</taxon>
        <taxon>Neopterygii</taxon>
        <taxon>Teleostei</taxon>
        <taxon>Ostariophysi</taxon>
        <taxon>Characiformes</taxon>
        <taxon>Characoidei</taxon>
        <taxon>Acestrorhamphidae</taxon>
        <taxon>Acestrorhamphinae</taxon>
        <taxon>Astyanax</taxon>
    </lineage>
</organism>
<sequence>MLHQQQFEKRRSLTSHQPARCGPNGGVKRRKCLGVEDPCSPRSRLHTSFRESSGNGHLNVQGMIGFECTMPSVAFQDLFLNIYMGIFGTGIFVFILSLIFCCCFISKLRHQAQCDSFGYKVMNVLILSATLNLFILSIHLLSQQTCAVCLEDFRIRDEIGMLPCQHGFHKRCLVKWLEVRCVCPMCNKPLSARAERVASILDELV</sequence>
<dbReference type="SMART" id="SM00184">
    <property type="entry name" value="RING"/>
    <property type="match status" value="1"/>
</dbReference>
<dbReference type="Proteomes" id="UP000752171">
    <property type="component" value="Unassembled WGS sequence"/>
</dbReference>
<comment type="caution">
    <text evidence="8">The sequence shown here is derived from an EMBL/GenBank/DDBJ whole genome shotgun (WGS) entry which is preliminary data.</text>
</comment>
<evidence type="ECO:0000256" key="4">
    <source>
        <dbReference type="PROSITE-ProRule" id="PRU00175"/>
    </source>
</evidence>
<keyword evidence="1" id="KW-0479">Metal-binding</keyword>
<dbReference type="EMBL" id="JAICCE010000020">
    <property type="protein sequence ID" value="KAG9263003.1"/>
    <property type="molecule type" value="Genomic_DNA"/>
</dbReference>
<feature type="transmembrane region" description="Helical" evidence="6">
    <location>
        <begin position="82"/>
        <end position="105"/>
    </location>
</feature>
<evidence type="ECO:0000256" key="2">
    <source>
        <dbReference type="ARBA" id="ARBA00022771"/>
    </source>
</evidence>
<keyword evidence="6" id="KW-0812">Transmembrane</keyword>
<dbReference type="GO" id="GO:0008270">
    <property type="term" value="F:zinc ion binding"/>
    <property type="evidence" value="ECO:0007669"/>
    <property type="project" value="UniProtKB-KW"/>
</dbReference>
<dbReference type="GO" id="GO:0061630">
    <property type="term" value="F:ubiquitin protein ligase activity"/>
    <property type="evidence" value="ECO:0007669"/>
    <property type="project" value="TreeGrafter"/>
</dbReference>
<reference evidence="8 9" key="1">
    <citation type="submission" date="2021-07" db="EMBL/GenBank/DDBJ databases">
        <authorList>
            <person name="Imarazene B."/>
            <person name="Zahm M."/>
            <person name="Klopp C."/>
            <person name="Cabau C."/>
            <person name="Beille S."/>
            <person name="Jouanno E."/>
            <person name="Castinel A."/>
            <person name="Lluch J."/>
            <person name="Gil L."/>
            <person name="Kuchtly C."/>
            <person name="Lopez Roques C."/>
            <person name="Donnadieu C."/>
            <person name="Parrinello H."/>
            <person name="Journot L."/>
            <person name="Du K."/>
            <person name="Schartl M."/>
            <person name="Retaux S."/>
            <person name="Guiguen Y."/>
        </authorList>
    </citation>
    <scope>NUCLEOTIDE SEQUENCE [LARGE SCALE GENOMIC DNA]</scope>
    <source>
        <strain evidence="8">Pach_M1</strain>
        <tissue evidence="8">Testis</tissue>
    </source>
</reference>
<keyword evidence="3" id="KW-0862">Zinc</keyword>
<gene>
    <name evidence="8" type="primary">RNF122</name>
    <name evidence="8" type="ORF">AMEX_G22994</name>
</gene>
<feature type="transmembrane region" description="Helical" evidence="6">
    <location>
        <begin position="117"/>
        <end position="141"/>
    </location>
</feature>
<evidence type="ECO:0000256" key="3">
    <source>
        <dbReference type="ARBA" id="ARBA00022833"/>
    </source>
</evidence>
<evidence type="ECO:0000256" key="5">
    <source>
        <dbReference type="SAM" id="MobiDB-lite"/>
    </source>
</evidence>
<keyword evidence="6" id="KW-1133">Transmembrane helix</keyword>
<name>A0A8T2KUN6_ASTMX</name>
<evidence type="ECO:0000256" key="1">
    <source>
        <dbReference type="ARBA" id="ARBA00022723"/>
    </source>
</evidence>
<accession>A0A8T2KUN6</accession>
<dbReference type="InterPro" id="IPR051834">
    <property type="entry name" value="RING_finger_E3_ligase"/>
</dbReference>
<feature type="domain" description="RING-type" evidence="7">
    <location>
        <begin position="146"/>
        <end position="187"/>
    </location>
</feature>
<protein>
    <submittedName>
        <fullName evidence="8">RING finger protein 122-like</fullName>
    </submittedName>
</protein>
<evidence type="ECO:0000313" key="9">
    <source>
        <dbReference type="Proteomes" id="UP000752171"/>
    </source>
</evidence>
<dbReference type="GO" id="GO:0006511">
    <property type="term" value="P:ubiquitin-dependent protein catabolic process"/>
    <property type="evidence" value="ECO:0007669"/>
    <property type="project" value="TreeGrafter"/>
</dbReference>
<dbReference type="InterPro" id="IPR001841">
    <property type="entry name" value="Znf_RING"/>
</dbReference>
<dbReference type="OrthoDB" id="8062037at2759"/>
<proteinExistence type="predicted"/>
<dbReference type="InterPro" id="IPR013083">
    <property type="entry name" value="Znf_RING/FYVE/PHD"/>
</dbReference>
<evidence type="ECO:0000256" key="6">
    <source>
        <dbReference type="SAM" id="Phobius"/>
    </source>
</evidence>
<dbReference type="Gene3D" id="3.30.40.10">
    <property type="entry name" value="Zinc/RING finger domain, C3HC4 (zinc finger)"/>
    <property type="match status" value="1"/>
</dbReference>
<keyword evidence="2 4" id="KW-0863">Zinc-finger</keyword>
<dbReference type="Pfam" id="PF13639">
    <property type="entry name" value="zf-RING_2"/>
    <property type="match status" value="1"/>
</dbReference>
<keyword evidence="6" id="KW-0472">Membrane</keyword>
<dbReference type="GO" id="GO:0005634">
    <property type="term" value="C:nucleus"/>
    <property type="evidence" value="ECO:0007669"/>
    <property type="project" value="TreeGrafter"/>
</dbReference>
<feature type="region of interest" description="Disordered" evidence="5">
    <location>
        <begin position="1"/>
        <end position="25"/>
    </location>
</feature>
<dbReference type="PROSITE" id="PS50089">
    <property type="entry name" value="ZF_RING_2"/>
    <property type="match status" value="1"/>
</dbReference>
<dbReference type="AlphaFoldDB" id="A0A8T2KUN6"/>
<dbReference type="PANTHER" id="PTHR45931:SF3">
    <property type="entry name" value="RING ZINC FINGER-CONTAINING PROTEIN"/>
    <property type="match status" value="1"/>
</dbReference>
<evidence type="ECO:0000313" key="8">
    <source>
        <dbReference type="EMBL" id="KAG9263003.1"/>
    </source>
</evidence>